<keyword evidence="7 11" id="KW-1133">Transmembrane helix</keyword>
<dbReference type="PANTHER" id="PTHR32196:SF32">
    <property type="entry name" value="XYLOSE TRANSPORT SYSTEM PERMEASE PROTEIN XYLH"/>
    <property type="match status" value="1"/>
</dbReference>
<organism evidence="12 13">
    <name type="scientific">Paenirhodobacter populi</name>
    <dbReference type="NCBI Taxonomy" id="2306993"/>
    <lineage>
        <taxon>Bacteria</taxon>
        <taxon>Pseudomonadati</taxon>
        <taxon>Pseudomonadota</taxon>
        <taxon>Alphaproteobacteria</taxon>
        <taxon>Rhodobacterales</taxon>
        <taxon>Rhodobacter group</taxon>
        <taxon>Paenirhodobacter</taxon>
    </lineage>
</organism>
<dbReference type="AlphaFoldDB" id="A0A443K2Q9"/>
<evidence type="ECO:0000256" key="11">
    <source>
        <dbReference type="SAM" id="Phobius"/>
    </source>
</evidence>
<evidence type="ECO:0000256" key="5">
    <source>
        <dbReference type="ARBA" id="ARBA00022597"/>
    </source>
</evidence>
<dbReference type="InterPro" id="IPR001851">
    <property type="entry name" value="ABC_transp_permease"/>
</dbReference>
<evidence type="ECO:0000256" key="4">
    <source>
        <dbReference type="ARBA" id="ARBA00022519"/>
    </source>
</evidence>
<dbReference type="OrthoDB" id="7284468at2"/>
<dbReference type="PANTHER" id="PTHR32196">
    <property type="entry name" value="ABC TRANSPORTER PERMEASE PROTEIN YPHD-RELATED-RELATED"/>
    <property type="match status" value="1"/>
</dbReference>
<feature type="transmembrane region" description="Helical" evidence="11">
    <location>
        <begin position="261"/>
        <end position="283"/>
    </location>
</feature>
<reference evidence="12 13" key="2">
    <citation type="submission" date="2019-01" db="EMBL/GenBank/DDBJ databases">
        <authorList>
            <person name="Li Y."/>
        </authorList>
    </citation>
    <scope>NUCLEOTIDE SEQUENCE [LARGE SCALE GENOMIC DNA]</scope>
    <source>
        <strain evidence="12 13">D19-10-3-21</strain>
    </source>
</reference>
<feature type="transmembrane region" description="Helical" evidence="11">
    <location>
        <begin position="12"/>
        <end position="30"/>
    </location>
</feature>
<accession>A0A443K2Q9</accession>
<evidence type="ECO:0000313" key="12">
    <source>
        <dbReference type="EMBL" id="RWR27049.1"/>
    </source>
</evidence>
<evidence type="ECO:0000256" key="10">
    <source>
        <dbReference type="ARBA" id="ARBA00035686"/>
    </source>
</evidence>
<gene>
    <name evidence="12" type="ORF">D2T31_18155</name>
</gene>
<dbReference type="GO" id="GO:0005886">
    <property type="term" value="C:plasma membrane"/>
    <property type="evidence" value="ECO:0007669"/>
    <property type="project" value="UniProtKB-SubCell"/>
</dbReference>
<feature type="transmembrane region" description="Helical" evidence="11">
    <location>
        <begin position="151"/>
        <end position="175"/>
    </location>
</feature>
<comment type="function">
    <text evidence="9">Part of the binding-protein-dependent transport system for D-xylose. Probably responsible for the translocation of the substrate across the membrane.</text>
</comment>
<evidence type="ECO:0000256" key="9">
    <source>
        <dbReference type="ARBA" id="ARBA00035611"/>
    </source>
</evidence>
<comment type="caution">
    <text evidence="12">The sequence shown here is derived from an EMBL/GenBank/DDBJ whole genome shotgun (WGS) entry which is preliminary data.</text>
</comment>
<feature type="transmembrane region" description="Helical" evidence="11">
    <location>
        <begin position="109"/>
        <end position="131"/>
    </location>
</feature>
<dbReference type="RefSeq" id="WP_128238424.1">
    <property type="nucleotide sequence ID" value="NZ_SAUX01000025.1"/>
</dbReference>
<sequence length="313" mass="32593">MNLQQIRQYMPWIALVVLVALVGIANPGFLRPANLLGLAGDIVPLFIMALGLTFAIYIGGIDLSVQSMANMITVVASVYLASLGGWVAVLCVLAGFGLGMLSGFVTTRLFVPSFISTLAVGGVCFSIAQWLSGNRALNMDAEQRNAVFGWMIGRTGIIPNELFIAGALLAICLFIERRTTLGRAFKAVGAGELAARASGINVARYKILAFAISGALAAIAGLMFSVKLSGGAPTIANGFLLPAIVAVLVGGTPLTGGVGGVLNTMIGTLIVAVIRASMLYFGIEATQQQMLFGLVLIVAIATTIDRSKLRTVK</sequence>
<dbReference type="GO" id="GO:0022857">
    <property type="term" value="F:transmembrane transporter activity"/>
    <property type="evidence" value="ECO:0007669"/>
    <property type="project" value="InterPro"/>
</dbReference>
<comment type="subcellular location">
    <subcellularLocation>
        <location evidence="1">Cell membrane</location>
        <topology evidence="1">Multi-pass membrane protein</topology>
    </subcellularLocation>
</comment>
<feature type="transmembrane region" description="Helical" evidence="11">
    <location>
        <begin position="72"/>
        <end position="97"/>
    </location>
</feature>
<proteinExistence type="predicted"/>
<evidence type="ECO:0000256" key="8">
    <source>
        <dbReference type="ARBA" id="ARBA00023136"/>
    </source>
</evidence>
<evidence type="ECO:0000256" key="6">
    <source>
        <dbReference type="ARBA" id="ARBA00022692"/>
    </source>
</evidence>
<keyword evidence="6 11" id="KW-0812">Transmembrane</keyword>
<feature type="transmembrane region" description="Helical" evidence="11">
    <location>
        <begin position="205"/>
        <end position="224"/>
    </location>
</feature>
<feature type="transmembrane region" description="Helical" evidence="11">
    <location>
        <begin position="289"/>
        <end position="305"/>
    </location>
</feature>
<keyword evidence="2" id="KW-0813">Transport</keyword>
<evidence type="ECO:0000256" key="2">
    <source>
        <dbReference type="ARBA" id="ARBA00022448"/>
    </source>
</evidence>
<keyword evidence="8 11" id="KW-0472">Membrane</keyword>
<evidence type="ECO:0000256" key="1">
    <source>
        <dbReference type="ARBA" id="ARBA00004651"/>
    </source>
</evidence>
<evidence type="ECO:0000256" key="7">
    <source>
        <dbReference type="ARBA" id="ARBA00022989"/>
    </source>
</evidence>
<dbReference type="CDD" id="cd06579">
    <property type="entry name" value="TM_PBP1_transp_AraH_like"/>
    <property type="match status" value="1"/>
</dbReference>
<feature type="transmembrane region" description="Helical" evidence="11">
    <location>
        <begin position="230"/>
        <end position="249"/>
    </location>
</feature>
<protein>
    <recommendedName>
        <fullName evidence="10">Xylose transport system permease protein XylH</fullName>
    </recommendedName>
</protein>
<evidence type="ECO:0000256" key="3">
    <source>
        <dbReference type="ARBA" id="ARBA00022475"/>
    </source>
</evidence>
<reference evidence="12 13" key="1">
    <citation type="submission" date="2019-01" db="EMBL/GenBank/DDBJ databases">
        <title>Sinorhodobacter populi sp. nov. isolated from the symptomatic bark tissue of Populus euramericana canker.</title>
        <authorList>
            <person name="Xu G."/>
        </authorList>
    </citation>
    <scope>NUCLEOTIDE SEQUENCE [LARGE SCALE GENOMIC DNA]</scope>
    <source>
        <strain evidence="12 13">D19-10-3-21</strain>
    </source>
</reference>
<keyword evidence="3" id="KW-1003">Cell membrane</keyword>
<feature type="transmembrane region" description="Helical" evidence="11">
    <location>
        <begin position="42"/>
        <end position="60"/>
    </location>
</feature>
<keyword evidence="5" id="KW-0762">Sugar transport</keyword>
<dbReference type="Proteomes" id="UP000285295">
    <property type="component" value="Unassembled WGS sequence"/>
</dbReference>
<dbReference type="EMBL" id="SAUX01000025">
    <property type="protein sequence ID" value="RWR27049.1"/>
    <property type="molecule type" value="Genomic_DNA"/>
</dbReference>
<keyword evidence="4" id="KW-0997">Cell inner membrane</keyword>
<evidence type="ECO:0000313" key="13">
    <source>
        <dbReference type="Proteomes" id="UP000285295"/>
    </source>
</evidence>
<name>A0A443K2Q9_9RHOB</name>
<dbReference type="Pfam" id="PF02653">
    <property type="entry name" value="BPD_transp_2"/>
    <property type="match status" value="1"/>
</dbReference>